<dbReference type="Proteomes" id="UP000789570">
    <property type="component" value="Unassembled WGS sequence"/>
</dbReference>
<keyword evidence="2" id="KW-1185">Reference proteome</keyword>
<sequence length="187" mass="22614">MTERNDSCECKENFYCFLCKFKEFEQLKNCSDLQLQNKFEELNKRLDDLIDPLEKGIKENIKEINKLKDHFANLVNIRQCYTDELCKRKIEFISKYDRVNEKSTHNIILDSTKEIKEMVIDELPGYDQVVSTYNNFIEEFFNFYKFEQEKRTIFKENIEFITSDEFQLLDNKIIKIPTTEIYMIEIS</sequence>
<name>A0A9N9BRV6_9GLOM</name>
<gene>
    <name evidence="1" type="ORF">FCALED_LOCUS7320</name>
</gene>
<dbReference type="EMBL" id="CAJVPQ010001917">
    <property type="protein sequence ID" value="CAG8575563.1"/>
    <property type="molecule type" value="Genomic_DNA"/>
</dbReference>
<reference evidence="1" key="1">
    <citation type="submission" date="2021-06" db="EMBL/GenBank/DDBJ databases">
        <authorList>
            <person name="Kallberg Y."/>
            <person name="Tangrot J."/>
            <person name="Rosling A."/>
        </authorList>
    </citation>
    <scope>NUCLEOTIDE SEQUENCE</scope>
    <source>
        <strain evidence="1">UK204</strain>
    </source>
</reference>
<protein>
    <submittedName>
        <fullName evidence="1">5346_t:CDS:1</fullName>
    </submittedName>
</protein>
<proteinExistence type="predicted"/>
<evidence type="ECO:0000313" key="1">
    <source>
        <dbReference type="EMBL" id="CAG8575563.1"/>
    </source>
</evidence>
<dbReference type="AlphaFoldDB" id="A0A9N9BRV6"/>
<organism evidence="1 2">
    <name type="scientific">Funneliformis caledonium</name>
    <dbReference type="NCBI Taxonomy" id="1117310"/>
    <lineage>
        <taxon>Eukaryota</taxon>
        <taxon>Fungi</taxon>
        <taxon>Fungi incertae sedis</taxon>
        <taxon>Mucoromycota</taxon>
        <taxon>Glomeromycotina</taxon>
        <taxon>Glomeromycetes</taxon>
        <taxon>Glomerales</taxon>
        <taxon>Glomeraceae</taxon>
        <taxon>Funneliformis</taxon>
    </lineage>
</organism>
<comment type="caution">
    <text evidence="1">The sequence shown here is derived from an EMBL/GenBank/DDBJ whole genome shotgun (WGS) entry which is preliminary data.</text>
</comment>
<accession>A0A9N9BRV6</accession>
<evidence type="ECO:0000313" key="2">
    <source>
        <dbReference type="Proteomes" id="UP000789570"/>
    </source>
</evidence>